<reference evidence="2" key="1">
    <citation type="submission" date="2014-09" db="EMBL/GenBank/DDBJ databases">
        <authorList>
            <person name="Magalhaes I.L.F."/>
            <person name="Oliveira U."/>
            <person name="Santos F.R."/>
            <person name="Vidigal T.H.D.A."/>
            <person name="Brescovit A.D."/>
            <person name="Santos A.J."/>
        </authorList>
    </citation>
    <scope>NUCLEOTIDE SEQUENCE</scope>
    <source>
        <tissue evidence="2">Shoot tissue taken approximately 20 cm above the soil surface</tissue>
    </source>
</reference>
<feature type="region of interest" description="Disordered" evidence="1">
    <location>
        <begin position="45"/>
        <end position="68"/>
    </location>
</feature>
<organism evidence="2">
    <name type="scientific">Arundo donax</name>
    <name type="common">Giant reed</name>
    <name type="synonym">Donax arundinaceus</name>
    <dbReference type="NCBI Taxonomy" id="35708"/>
    <lineage>
        <taxon>Eukaryota</taxon>
        <taxon>Viridiplantae</taxon>
        <taxon>Streptophyta</taxon>
        <taxon>Embryophyta</taxon>
        <taxon>Tracheophyta</taxon>
        <taxon>Spermatophyta</taxon>
        <taxon>Magnoliopsida</taxon>
        <taxon>Liliopsida</taxon>
        <taxon>Poales</taxon>
        <taxon>Poaceae</taxon>
        <taxon>PACMAD clade</taxon>
        <taxon>Arundinoideae</taxon>
        <taxon>Arundineae</taxon>
        <taxon>Arundo</taxon>
    </lineage>
</organism>
<accession>A0A0A9FFG5</accession>
<sequence length="68" mass="7325">MAKMKVMTPRQTLRIIFLPLVAPLPRPLPLRASDDSDTLLELRGTEKGPCGCRNAPDGSMPQAGTCSC</sequence>
<protein>
    <submittedName>
        <fullName evidence="2">Uncharacterized protein</fullName>
    </submittedName>
</protein>
<reference evidence="2" key="2">
    <citation type="journal article" date="2015" name="Data Brief">
        <title>Shoot transcriptome of the giant reed, Arundo donax.</title>
        <authorList>
            <person name="Barrero R.A."/>
            <person name="Guerrero F.D."/>
            <person name="Moolhuijzen P."/>
            <person name="Goolsby J.A."/>
            <person name="Tidwell J."/>
            <person name="Bellgard S.E."/>
            <person name="Bellgard M.I."/>
        </authorList>
    </citation>
    <scope>NUCLEOTIDE SEQUENCE</scope>
    <source>
        <tissue evidence="2">Shoot tissue taken approximately 20 cm above the soil surface</tissue>
    </source>
</reference>
<proteinExistence type="predicted"/>
<name>A0A0A9FFG5_ARUDO</name>
<dbReference type="EMBL" id="GBRH01189020">
    <property type="protein sequence ID" value="JAE08876.1"/>
    <property type="molecule type" value="Transcribed_RNA"/>
</dbReference>
<evidence type="ECO:0000256" key="1">
    <source>
        <dbReference type="SAM" id="MobiDB-lite"/>
    </source>
</evidence>
<evidence type="ECO:0000313" key="2">
    <source>
        <dbReference type="EMBL" id="JAE08876.1"/>
    </source>
</evidence>
<dbReference type="AlphaFoldDB" id="A0A0A9FFG5"/>